<keyword evidence="11 14" id="KW-0408">Iron</keyword>
<comment type="pathway">
    <text evidence="2 14 15">Porphyrin-containing compound metabolism; protoporphyrin-IX biosynthesis; protoporphyrin-IX from protoporphyrinogen-IX: step 1/1.</text>
</comment>
<feature type="binding site" description="axial binding residue" evidence="14">
    <location>
        <position position="16"/>
    </location>
    <ligand>
        <name>heme</name>
        <dbReference type="ChEBI" id="CHEBI:30413"/>
    </ligand>
    <ligandPart>
        <name>Fe</name>
        <dbReference type="ChEBI" id="CHEBI:18248"/>
    </ligandPart>
</feature>
<sequence length="147" mass="16611">MQDVLSMTYYWLKAGHIIFMVFWMAGLFMLPRQMLYMHSAPPGSEEEALWATRSGLLRTIILTPSIIVVWVLGLLLAMTIGAFDQGWFHAKLLLVIVLSGYHGWLVAKARKMAGGARPLNEKQLRLWGEFPAIMLALIVVLVIVKPF</sequence>
<evidence type="ECO:0000256" key="11">
    <source>
        <dbReference type="ARBA" id="ARBA00023004"/>
    </source>
</evidence>
<dbReference type="PIRSF" id="PIRSF004638">
    <property type="entry name" value="UCP004638"/>
    <property type="match status" value="1"/>
</dbReference>
<keyword evidence="12 14" id="KW-0472">Membrane</keyword>
<evidence type="ECO:0000256" key="10">
    <source>
        <dbReference type="ARBA" id="ARBA00023002"/>
    </source>
</evidence>
<evidence type="ECO:0000256" key="1">
    <source>
        <dbReference type="ARBA" id="ARBA00004651"/>
    </source>
</evidence>
<keyword evidence="6 14" id="KW-0349">Heme</keyword>
<evidence type="ECO:0000256" key="15">
    <source>
        <dbReference type="PIRNR" id="PIRNR004638"/>
    </source>
</evidence>
<evidence type="ECO:0000256" key="7">
    <source>
        <dbReference type="ARBA" id="ARBA00022692"/>
    </source>
</evidence>
<feature type="transmembrane region" description="Helical" evidence="14">
    <location>
        <begin position="126"/>
        <end position="144"/>
    </location>
</feature>
<evidence type="ECO:0000256" key="2">
    <source>
        <dbReference type="ARBA" id="ARBA00005073"/>
    </source>
</evidence>
<evidence type="ECO:0000256" key="6">
    <source>
        <dbReference type="ARBA" id="ARBA00022617"/>
    </source>
</evidence>
<comment type="cofactor">
    <cofactor evidence="14 15">
        <name>heme b</name>
        <dbReference type="ChEBI" id="CHEBI:60344"/>
    </cofactor>
    <text evidence="14 15">Binds 1 heme b (iron(II)-protoporphyrin IX) group per subunit.</text>
</comment>
<feature type="binding site" description="axial binding residue" evidence="14">
    <location>
        <position position="91"/>
    </location>
    <ligand>
        <name>heme</name>
        <dbReference type="ChEBI" id="CHEBI:30413"/>
    </ligand>
    <ligandPart>
        <name>Fe</name>
        <dbReference type="ChEBI" id="CHEBI:18248"/>
    </ligandPart>
</feature>
<evidence type="ECO:0000256" key="13">
    <source>
        <dbReference type="ARBA" id="ARBA00048390"/>
    </source>
</evidence>
<protein>
    <recommendedName>
        <fullName evidence="4 14">Protoporphyrinogen IX oxidase</fullName>
        <shortName evidence="14">PPO</shortName>
        <ecNumber evidence="14 15">1.3.99.-</ecNumber>
    </recommendedName>
</protein>
<dbReference type="Proteomes" id="UP000309668">
    <property type="component" value="Unassembled WGS sequence"/>
</dbReference>
<dbReference type="OrthoDB" id="9800824at2"/>
<dbReference type="HAMAP" id="MF_02239">
    <property type="entry name" value="HemJ"/>
    <property type="match status" value="1"/>
</dbReference>
<evidence type="ECO:0000256" key="9">
    <source>
        <dbReference type="ARBA" id="ARBA00022989"/>
    </source>
</evidence>
<gene>
    <name evidence="16" type="ORF">FEV51_07895</name>
</gene>
<dbReference type="PANTHER" id="PTHR40255:SF1">
    <property type="entry name" value="PROTOPORPHYRINOGEN IX OXIDASE"/>
    <property type="match status" value="1"/>
</dbReference>
<dbReference type="UniPathway" id="UPA00251">
    <property type="reaction ID" value="UER00324"/>
</dbReference>
<evidence type="ECO:0000313" key="16">
    <source>
        <dbReference type="EMBL" id="TMM48473.1"/>
    </source>
</evidence>
<evidence type="ECO:0000256" key="4">
    <source>
        <dbReference type="ARBA" id="ARBA00017504"/>
    </source>
</evidence>
<evidence type="ECO:0000256" key="3">
    <source>
        <dbReference type="ARBA" id="ARBA00006501"/>
    </source>
</evidence>
<dbReference type="EMBL" id="VCAO01000003">
    <property type="protein sequence ID" value="TMM48473.1"/>
    <property type="molecule type" value="Genomic_DNA"/>
</dbReference>
<evidence type="ECO:0000256" key="12">
    <source>
        <dbReference type="ARBA" id="ARBA00023136"/>
    </source>
</evidence>
<evidence type="ECO:0000256" key="5">
    <source>
        <dbReference type="ARBA" id="ARBA00022475"/>
    </source>
</evidence>
<dbReference type="PANTHER" id="PTHR40255">
    <property type="entry name" value="UPF0093 MEMBRANE PROTEIN SLR1790"/>
    <property type="match status" value="1"/>
</dbReference>
<evidence type="ECO:0000256" key="8">
    <source>
        <dbReference type="ARBA" id="ARBA00022723"/>
    </source>
</evidence>
<comment type="similarity">
    <text evidence="3 14 15">Belongs to the HemJ family.</text>
</comment>
<keyword evidence="8 14" id="KW-0479">Metal-binding</keyword>
<keyword evidence="7 14" id="KW-0812">Transmembrane</keyword>
<keyword evidence="9 14" id="KW-1133">Transmembrane helix</keyword>
<evidence type="ECO:0000256" key="14">
    <source>
        <dbReference type="HAMAP-Rule" id="MF_02239"/>
    </source>
</evidence>
<comment type="subunit">
    <text evidence="14">Homodimer.</text>
</comment>
<name>A0A5S3P890_9SPHN</name>
<keyword evidence="17" id="KW-1185">Reference proteome</keyword>
<dbReference type="RefSeq" id="WP_138618188.1">
    <property type="nucleotide sequence ID" value="NZ_VCAO01000003.1"/>
</dbReference>
<dbReference type="InterPro" id="IPR005265">
    <property type="entry name" value="HemJ-like"/>
</dbReference>
<feature type="transmembrane region" description="Helical" evidence="14">
    <location>
        <begin position="60"/>
        <end position="80"/>
    </location>
</feature>
<dbReference type="EC" id="1.3.99.-" evidence="14 15"/>
<comment type="catalytic activity">
    <reaction evidence="13 14 15">
        <text>protoporphyrinogen IX + 3 A = protoporphyrin IX + 3 AH2</text>
        <dbReference type="Rhea" id="RHEA:62000"/>
        <dbReference type="ChEBI" id="CHEBI:13193"/>
        <dbReference type="ChEBI" id="CHEBI:17499"/>
        <dbReference type="ChEBI" id="CHEBI:57306"/>
        <dbReference type="ChEBI" id="CHEBI:57307"/>
    </reaction>
</comment>
<comment type="subcellular location">
    <subcellularLocation>
        <location evidence="1 14">Cell membrane</location>
        <topology evidence="1 14">Multi-pass membrane protein</topology>
    </subcellularLocation>
</comment>
<dbReference type="Pfam" id="PF03653">
    <property type="entry name" value="UPF0093"/>
    <property type="match status" value="1"/>
</dbReference>
<dbReference type="GO" id="GO:0005886">
    <property type="term" value="C:plasma membrane"/>
    <property type="evidence" value="ECO:0007669"/>
    <property type="project" value="UniProtKB-SubCell"/>
</dbReference>
<dbReference type="GO" id="GO:0046872">
    <property type="term" value="F:metal ion binding"/>
    <property type="evidence" value="ECO:0007669"/>
    <property type="project" value="UniProtKB-UniRule"/>
</dbReference>
<organism evidence="16 17">
    <name type="scientific">Qipengyuania marisflavi</name>
    <dbReference type="NCBI Taxonomy" id="2486356"/>
    <lineage>
        <taxon>Bacteria</taxon>
        <taxon>Pseudomonadati</taxon>
        <taxon>Pseudomonadota</taxon>
        <taxon>Alphaproteobacteria</taxon>
        <taxon>Sphingomonadales</taxon>
        <taxon>Erythrobacteraceae</taxon>
        <taxon>Qipengyuania</taxon>
    </lineage>
</organism>
<feature type="transmembrane region" description="Helical" evidence="14">
    <location>
        <begin position="86"/>
        <end position="105"/>
    </location>
</feature>
<dbReference type="GO" id="GO:0070818">
    <property type="term" value="F:protoporphyrinogen oxidase activity"/>
    <property type="evidence" value="ECO:0007669"/>
    <property type="project" value="UniProtKB-UniRule"/>
</dbReference>
<proteinExistence type="inferred from homology"/>
<comment type="function">
    <text evidence="14 15">Catalyzes the oxidation of protoporphyrinogen IX to protoporphyrin IX.</text>
</comment>
<accession>A0A5S3P890</accession>
<keyword evidence="5 14" id="KW-1003">Cell membrane</keyword>
<feature type="transmembrane region" description="Helical" evidence="14">
    <location>
        <begin position="12"/>
        <end position="30"/>
    </location>
</feature>
<comment type="caution">
    <text evidence="16">The sequence shown here is derived from an EMBL/GenBank/DDBJ whole genome shotgun (WGS) entry which is preliminary data.</text>
</comment>
<reference evidence="16 17" key="1">
    <citation type="submission" date="2019-05" db="EMBL/GenBank/DDBJ databases">
        <title>Erythrobacter marisflavi sp. nov., isolated from isolated from water of an estuary environment.</title>
        <authorList>
            <person name="Yoon J.-H."/>
        </authorList>
    </citation>
    <scope>NUCLEOTIDE SEQUENCE [LARGE SCALE GENOMIC DNA]</scope>
    <source>
        <strain evidence="16 17">KEM-5</strain>
    </source>
</reference>
<dbReference type="GO" id="GO:0006782">
    <property type="term" value="P:protoporphyrinogen IX biosynthetic process"/>
    <property type="evidence" value="ECO:0007669"/>
    <property type="project" value="UniProtKB-UniRule"/>
</dbReference>
<evidence type="ECO:0000313" key="17">
    <source>
        <dbReference type="Proteomes" id="UP000309668"/>
    </source>
</evidence>
<keyword evidence="10 14" id="KW-0560">Oxidoreductase</keyword>
<dbReference type="AlphaFoldDB" id="A0A5S3P890"/>